<dbReference type="AlphaFoldDB" id="A0A2N5M200"/>
<dbReference type="Proteomes" id="UP000234748">
    <property type="component" value="Unassembled WGS sequence"/>
</dbReference>
<evidence type="ECO:0000259" key="1">
    <source>
        <dbReference type="PROSITE" id="PS50879"/>
    </source>
</evidence>
<dbReference type="PANTHER" id="PTHR48475:SF1">
    <property type="entry name" value="RNASE H TYPE-1 DOMAIN-CONTAINING PROTEIN"/>
    <property type="match status" value="1"/>
</dbReference>
<protein>
    <recommendedName>
        <fullName evidence="1">RNase H type-1 domain-containing protein</fullName>
    </recommendedName>
</protein>
<dbReference type="CDD" id="cd09279">
    <property type="entry name" value="RNase_HI_like"/>
    <property type="match status" value="1"/>
</dbReference>
<keyword evidence="3" id="KW-1185">Reference proteome</keyword>
<evidence type="ECO:0000313" key="2">
    <source>
        <dbReference type="EMBL" id="PLT28396.1"/>
    </source>
</evidence>
<feature type="domain" description="RNase H type-1" evidence="1">
    <location>
        <begin position="70"/>
        <end position="207"/>
    </location>
</feature>
<dbReference type="SUPFAM" id="SSF53098">
    <property type="entry name" value="Ribonuclease H-like"/>
    <property type="match status" value="1"/>
</dbReference>
<proteinExistence type="predicted"/>
<organism evidence="2 3">
    <name type="scientific">Peribacillus deserti</name>
    <dbReference type="NCBI Taxonomy" id="673318"/>
    <lineage>
        <taxon>Bacteria</taxon>
        <taxon>Bacillati</taxon>
        <taxon>Bacillota</taxon>
        <taxon>Bacilli</taxon>
        <taxon>Bacillales</taxon>
        <taxon>Bacillaceae</taxon>
        <taxon>Peribacillus</taxon>
    </lineage>
</organism>
<dbReference type="InterPro" id="IPR002156">
    <property type="entry name" value="RNaseH_domain"/>
</dbReference>
<comment type="caution">
    <text evidence="2">The sequence shown here is derived from an EMBL/GenBank/DDBJ whole genome shotgun (WGS) entry which is preliminary data.</text>
</comment>
<dbReference type="InterPro" id="IPR036397">
    <property type="entry name" value="RNaseH_sf"/>
</dbReference>
<sequence length="218" mass="25005">MKVIIHWNYKHPKKGSAIFHSDYLGADEALLISEDLEKSGRAFELEFEDEAGTVWTKKELKKLMEEIEDEPQDITVYFDGGFLKEEGLAGAGVVIYFTQSRKKWRIRANKILEVLDSNNEAEYAALYYSLQELQNLGVHNMPCTFIGDSQVVLNQLSGEWPCFEESLNRWLDRIEQKINELGIHPTYTVIGRKENQEADKLATQALGRTFISSKIEVI</sequence>
<reference evidence="2 3" key="1">
    <citation type="submission" date="2017-11" db="EMBL/GenBank/DDBJ databases">
        <title>Comparitive Functional Genomics of Dry Heat Resistant strains isolated from the Viking Spacecraft.</title>
        <authorList>
            <person name="Seuylemezian A."/>
            <person name="Cooper K."/>
            <person name="Vaishampayan P."/>
        </authorList>
    </citation>
    <scope>NUCLEOTIDE SEQUENCE [LARGE SCALE GENOMIC DNA]</scope>
    <source>
        <strain evidence="2 3">V1-29</strain>
    </source>
</reference>
<name>A0A2N5M200_9BACI</name>
<dbReference type="RefSeq" id="WP_101645061.1">
    <property type="nucleotide sequence ID" value="NZ_PGUY01000062.1"/>
</dbReference>
<gene>
    <name evidence="2" type="ORF">CUU66_19490</name>
</gene>
<evidence type="ECO:0000313" key="3">
    <source>
        <dbReference type="Proteomes" id="UP000234748"/>
    </source>
</evidence>
<dbReference type="GO" id="GO:0003676">
    <property type="term" value="F:nucleic acid binding"/>
    <property type="evidence" value="ECO:0007669"/>
    <property type="project" value="InterPro"/>
</dbReference>
<dbReference type="PANTHER" id="PTHR48475">
    <property type="entry name" value="RIBONUCLEASE H"/>
    <property type="match status" value="1"/>
</dbReference>
<dbReference type="OrthoDB" id="2680098at2"/>
<dbReference type="GO" id="GO:0004523">
    <property type="term" value="F:RNA-DNA hybrid ribonuclease activity"/>
    <property type="evidence" value="ECO:0007669"/>
    <property type="project" value="InterPro"/>
</dbReference>
<dbReference type="EMBL" id="PGUY01000062">
    <property type="protein sequence ID" value="PLT28396.1"/>
    <property type="molecule type" value="Genomic_DNA"/>
</dbReference>
<accession>A0A2N5M200</accession>
<dbReference type="Gene3D" id="3.30.420.10">
    <property type="entry name" value="Ribonuclease H-like superfamily/Ribonuclease H"/>
    <property type="match status" value="1"/>
</dbReference>
<dbReference type="PROSITE" id="PS50879">
    <property type="entry name" value="RNASE_H_1"/>
    <property type="match status" value="1"/>
</dbReference>
<dbReference type="NCBIfam" id="NF005822">
    <property type="entry name" value="PRK07708.1"/>
    <property type="match status" value="1"/>
</dbReference>
<dbReference type="InterPro" id="IPR012337">
    <property type="entry name" value="RNaseH-like_sf"/>
</dbReference>
<dbReference type="Pfam" id="PF13456">
    <property type="entry name" value="RVT_3"/>
    <property type="match status" value="1"/>
</dbReference>